<proteinExistence type="predicted"/>
<evidence type="ECO:0000313" key="2">
    <source>
        <dbReference type="Proteomes" id="UP000256328"/>
    </source>
</evidence>
<reference evidence="1 2" key="1">
    <citation type="journal article" date="2018" name="IMA Fungus">
        <title>IMA Genome-F 9: Draft genome sequence of Annulohypoxylon stygium, Aspergillus mulundensis, Berkeleyomyces basicola (syn. Thielaviopsis basicola), Ceratocystis smalleyi, two Cercospora beticola strains, Coleophoma cylindrospora, Fusarium fracticaudum, Phialophora cf. hyalina, and Morchella septimelata.</title>
        <authorList>
            <person name="Wingfield B.D."/>
            <person name="Bills G.F."/>
            <person name="Dong Y."/>
            <person name="Huang W."/>
            <person name="Nel W.J."/>
            <person name="Swalarsk-Parry B.S."/>
            <person name="Vaghefi N."/>
            <person name="Wilken P.M."/>
            <person name="An Z."/>
            <person name="de Beer Z.W."/>
            <person name="De Vos L."/>
            <person name="Chen L."/>
            <person name="Duong T.A."/>
            <person name="Gao Y."/>
            <person name="Hammerbacher A."/>
            <person name="Kikkert J.R."/>
            <person name="Li Y."/>
            <person name="Li H."/>
            <person name="Li K."/>
            <person name="Li Q."/>
            <person name="Liu X."/>
            <person name="Ma X."/>
            <person name="Naidoo K."/>
            <person name="Pethybridge S.J."/>
            <person name="Sun J."/>
            <person name="Steenkamp E.T."/>
            <person name="van der Nest M.A."/>
            <person name="van Wyk S."/>
            <person name="Wingfield M.J."/>
            <person name="Xiong C."/>
            <person name="Yue Q."/>
            <person name="Zhang X."/>
        </authorList>
    </citation>
    <scope>NUCLEOTIDE SEQUENCE [LARGE SCALE GENOMIC DNA]</scope>
    <source>
        <strain evidence="1 2">BP5796</strain>
    </source>
</reference>
<accession>A0A3D8T8H2</accession>
<dbReference type="EMBL" id="PDLN01000001">
    <property type="protein sequence ID" value="RDW94869.1"/>
    <property type="molecule type" value="Genomic_DNA"/>
</dbReference>
<keyword evidence="2" id="KW-1185">Reference proteome</keyword>
<comment type="caution">
    <text evidence="1">The sequence shown here is derived from an EMBL/GenBank/DDBJ whole genome shotgun (WGS) entry which is preliminary data.</text>
</comment>
<protein>
    <submittedName>
        <fullName evidence="1">Uncharacterized protein</fullName>
    </submittedName>
</protein>
<gene>
    <name evidence="1" type="ORF">BP5796_00632</name>
</gene>
<name>A0A3D8T8H2_9HELO</name>
<sequence>MLGPSPFDVSRGKNIGSTRLDHCRDTRRWGFAEQRQVRGRCFYPSAIASCPVVDAYFQSSHHPFPTYSFINSKPYRKPQPAPLTIKRQASEPNPVRQPKKVNKMCKIHIDHFSCGHHLMTRDEPCPKEQINGELCPRQKNRRTDHYHKSLMCEGCYAYEALLDEQAREAFEKRQQQQQQPRPR</sequence>
<dbReference type="AlphaFoldDB" id="A0A3D8T8H2"/>
<organism evidence="1 2">
    <name type="scientific">Coleophoma crateriformis</name>
    <dbReference type="NCBI Taxonomy" id="565419"/>
    <lineage>
        <taxon>Eukaryota</taxon>
        <taxon>Fungi</taxon>
        <taxon>Dikarya</taxon>
        <taxon>Ascomycota</taxon>
        <taxon>Pezizomycotina</taxon>
        <taxon>Leotiomycetes</taxon>
        <taxon>Helotiales</taxon>
        <taxon>Dermateaceae</taxon>
        <taxon>Coleophoma</taxon>
    </lineage>
</organism>
<evidence type="ECO:0000313" key="1">
    <source>
        <dbReference type="EMBL" id="RDW94869.1"/>
    </source>
</evidence>
<dbReference type="Proteomes" id="UP000256328">
    <property type="component" value="Unassembled WGS sequence"/>
</dbReference>